<organism evidence="2 3">
    <name type="scientific">Trichonephila clavata</name>
    <name type="common">Joro spider</name>
    <name type="synonym">Nephila clavata</name>
    <dbReference type="NCBI Taxonomy" id="2740835"/>
    <lineage>
        <taxon>Eukaryota</taxon>
        <taxon>Metazoa</taxon>
        <taxon>Ecdysozoa</taxon>
        <taxon>Arthropoda</taxon>
        <taxon>Chelicerata</taxon>
        <taxon>Arachnida</taxon>
        <taxon>Araneae</taxon>
        <taxon>Araneomorphae</taxon>
        <taxon>Entelegynae</taxon>
        <taxon>Araneoidea</taxon>
        <taxon>Nephilidae</taxon>
        <taxon>Trichonephila</taxon>
    </lineage>
</organism>
<comment type="caution">
    <text evidence="2">The sequence shown here is derived from an EMBL/GenBank/DDBJ whole genome shotgun (WGS) entry which is preliminary data.</text>
</comment>
<gene>
    <name evidence="2" type="ORF">TNCT_678241</name>
</gene>
<name>A0A8X6J902_TRICU</name>
<accession>A0A8X6J902</accession>
<evidence type="ECO:0000313" key="3">
    <source>
        <dbReference type="Proteomes" id="UP000887116"/>
    </source>
</evidence>
<dbReference type="Proteomes" id="UP000887116">
    <property type="component" value="Unassembled WGS sequence"/>
</dbReference>
<proteinExistence type="predicted"/>
<feature type="compositionally biased region" description="Polar residues" evidence="1">
    <location>
        <begin position="33"/>
        <end position="50"/>
    </location>
</feature>
<dbReference type="AlphaFoldDB" id="A0A8X6J902"/>
<dbReference type="EMBL" id="BMAO01027262">
    <property type="protein sequence ID" value="GFR15563.1"/>
    <property type="molecule type" value="Genomic_DNA"/>
</dbReference>
<evidence type="ECO:0000313" key="2">
    <source>
        <dbReference type="EMBL" id="GFR15563.1"/>
    </source>
</evidence>
<reference evidence="2" key="1">
    <citation type="submission" date="2020-07" db="EMBL/GenBank/DDBJ databases">
        <title>Multicomponent nature underlies the extraordinary mechanical properties of spider dragline silk.</title>
        <authorList>
            <person name="Kono N."/>
            <person name="Nakamura H."/>
            <person name="Mori M."/>
            <person name="Yoshida Y."/>
            <person name="Ohtoshi R."/>
            <person name="Malay A.D."/>
            <person name="Moran D.A.P."/>
            <person name="Tomita M."/>
            <person name="Numata K."/>
            <person name="Arakawa K."/>
        </authorList>
    </citation>
    <scope>NUCLEOTIDE SEQUENCE</scope>
</reference>
<keyword evidence="3" id="KW-1185">Reference proteome</keyword>
<evidence type="ECO:0000256" key="1">
    <source>
        <dbReference type="SAM" id="MobiDB-lite"/>
    </source>
</evidence>
<protein>
    <submittedName>
        <fullName evidence="2">Uncharacterized protein</fullName>
    </submittedName>
</protein>
<sequence length="50" mass="5288">MRNPDSQNTQGHQHTPNQGGQGQGGFSNNMGNPNSQNVQGHHHTPSQGGQ</sequence>
<feature type="non-terminal residue" evidence="2">
    <location>
        <position position="1"/>
    </location>
</feature>
<feature type="region of interest" description="Disordered" evidence="1">
    <location>
        <begin position="1"/>
        <end position="50"/>
    </location>
</feature>